<dbReference type="SUPFAM" id="SSF56204">
    <property type="entry name" value="Hect, E3 ligase catalytic domain"/>
    <property type="match status" value="2"/>
</dbReference>
<evidence type="ECO:0000256" key="6">
    <source>
        <dbReference type="PROSITE-ProRule" id="PRU00104"/>
    </source>
</evidence>
<dbReference type="GO" id="GO:0061630">
    <property type="term" value="F:ubiquitin protein ligase activity"/>
    <property type="evidence" value="ECO:0007669"/>
    <property type="project" value="UniProtKB-EC"/>
</dbReference>
<dbReference type="Gene3D" id="3.90.1750.10">
    <property type="entry name" value="Hect, E3 ligase catalytic domains"/>
    <property type="match status" value="1"/>
</dbReference>
<feature type="region of interest" description="Disordered" evidence="7">
    <location>
        <begin position="425"/>
        <end position="455"/>
    </location>
</feature>
<protein>
    <recommendedName>
        <fullName evidence="3">HECT-type E3 ubiquitin transferase</fullName>
        <ecNumber evidence="3">2.3.2.26</ecNumber>
    </recommendedName>
</protein>
<evidence type="ECO:0000259" key="9">
    <source>
        <dbReference type="PROSITE" id="PS50237"/>
    </source>
</evidence>
<accession>A0A813EHT0</accession>
<comment type="pathway">
    <text evidence="2">Protein modification; protein ubiquitination.</text>
</comment>
<gene>
    <name evidence="10" type="ORF">PGLA1383_LOCUS16895</name>
</gene>
<feature type="active site" description="Glycyl thioester intermediate" evidence="6">
    <location>
        <position position="868"/>
    </location>
</feature>
<comment type="catalytic activity">
    <reaction evidence="1">
        <text>S-ubiquitinyl-[E2 ubiquitin-conjugating enzyme]-L-cysteine + [acceptor protein]-L-lysine = [E2 ubiquitin-conjugating enzyme]-L-cysteine + N(6)-ubiquitinyl-[acceptor protein]-L-lysine.</text>
        <dbReference type="EC" id="2.3.2.26"/>
    </reaction>
</comment>
<feature type="compositionally biased region" description="Basic and acidic residues" evidence="7">
    <location>
        <begin position="724"/>
        <end position="734"/>
    </location>
</feature>
<dbReference type="GO" id="GO:0016567">
    <property type="term" value="P:protein ubiquitination"/>
    <property type="evidence" value="ECO:0007669"/>
    <property type="project" value="TreeGrafter"/>
</dbReference>
<keyword evidence="4" id="KW-0808">Transferase</keyword>
<dbReference type="PANTHER" id="PTHR11254:SF440">
    <property type="entry name" value="E3 UBIQUITIN-PROTEIN LIGASE NEDD-4"/>
    <property type="match status" value="1"/>
</dbReference>
<dbReference type="PANTHER" id="PTHR11254">
    <property type="entry name" value="HECT DOMAIN UBIQUITIN-PROTEIN LIGASE"/>
    <property type="match status" value="1"/>
</dbReference>
<comment type="caution">
    <text evidence="10">The sequence shown here is derived from an EMBL/GenBank/DDBJ whole genome shotgun (WGS) entry which is preliminary data.</text>
</comment>
<keyword evidence="8" id="KW-0732">Signal</keyword>
<organism evidence="10 11">
    <name type="scientific">Polarella glacialis</name>
    <name type="common">Dinoflagellate</name>
    <dbReference type="NCBI Taxonomy" id="89957"/>
    <lineage>
        <taxon>Eukaryota</taxon>
        <taxon>Sar</taxon>
        <taxon>Alveolata</taxon>
        <taxon>Dinophyceae</taxon>
        <taxon>Suessiales</taxon>
        <taxon>Suessiaceae</taxon>
        <taxon>Polarella</taxon>
    </lineage>
</organism>
<dbReference type="InterPro" id="IPR035983">
    <property type="entry name" value="Hect_E3_ubiquitin_ligase"/>
</dbReference>
<evidence type="ECO:0000256" key="4">
    <source>
        <dbReference type="ARBA" id="ARBA00022679"/>
    </source>
</evidence>
<dbReference type="PROSITE" id="PS50237">
    <property type="entry name" value="HECT"/>
    <property type="match status" value="1"/>
</dbReference>
<feature type="region of interest" description="Disordered" evidence="7">
    <location>
        <begin position="571"/>
        <end position="615"/>
    </location>
</feature>
<dbReference type="EC" id="2.3.2.26" evidence="3"/>
<dbReference type="AlphaFoldDB" id="A0A813EHT0"/>
<evidence type="ECO:0000313" key="10">
    <source>
        <dbReference type="EMBL" id="CAE8598488.1"/>
    </source>
</evidence>
<feature type="chain" id="PRO_5032969427" description="HECT-type E3 ubiquitin transferase" evidence="8">
    <location>
        <begin position="24"/>
        <end position="900"/>
    </location>
</feature>
<feature type="compositionally biased region" description="Low complexity" evidence="7">
    <location>
        <begin position="571"/>
        <end position="611"/>
    </location>
</feature>
<sequence>MLLEPTVLRCWALLLPFISSLLAASGAFPDATDESKADAHVSLGRVAGSVPSHSRPERFPRPSGWRRCEAFGASGCNPQSDPEKRLLLWPESCCCPEARPCFGPSRRATAVHGLSKSAAGSTWGSCGPCPGSFAVWREHHGALAEVLLASLLMAPRSTSLALYLLPGRSGLALLPCQAPVPGLGDGRGNEELDFGEWLVSSLPEAFVTVPQIAAAWRVADCAADSYWWALALVSALLAHFLAEVSLMLKLLAICFLHGDGRRLQAAERLLRSELHGCWTAAGLVLAVLGLSWLPGGAELAASCVNLLLAWRGCEAAVAPLWWLRVERPALGGAHLALAVGLAVRSQNRLFDWPTLLMLMGPGAWLGYNVVAYFLGSGLAGSTRLLSLNRGSLVVVERWRFLESSVEQLSQLGSRQLRHPPHVVYADGPAEAKEPTEEEASAPTSPNSASLPPPLAGREAGLDFGGMRRDWLGQLAAELCDPKHGLVELSTVEGAHFARLAPKKTEPLRPMREEAELRQFEVLGKVLGLALRDRQPLGIHICPPLGHLLVHPDLPTALDLIADYAAANGTLSTPGTSTPSSSNSIRTSQCSSDSNFSSSTTSSTSSNSCGTDSHNDNVNSISSNVFQSLEEPLRDDKEVGMTELRRMGFSGGWLRWVSQAEHDWAEAQARSAAGWAAGSEQPQNLAHYMESRALSSLVLDVSEELKAAWRGLRMVPGVPLPSLEEEVRGSKRLREEEAEAAENDGASKPPDAKRRRMERRVADGASSIDGGSLIQGLLSGGWDVPVEQWKALTSYSPALCAAVPGAGQQAVQWFWSYVDGLGPDGRASLLEWVTGFRRLPPGGFPPPLTMMTLHLVDTTVPRFPVAHTCGLQLDLPRNYASQEELARYLDEASLHRQFLLA</sequence>
<keyword evidence="11" id="KW-1185">Reference proteome</keyword>
<feature type="signal peptide" evidence="8">
    <location>
        <begin position="1"/>
        <end position="23"/>
    </location>
</feature>
<evidence type="ECO:0000313" key="11">
    <source>
        <dbReference type="Proteomes" id="UP000654075"/>
    </source>
</evidence>
<proteinExistence type="predicted"/>
<dbReference type="Gene3D" id="3.30.2410.10">
    <property type="entry name" value="Hect, E3 ligase catalytic domain"/>
    <property type="match status" value="1"/>
</dbReference>
<feature type="region of interest" description="Disordered" evidence="7">
    <location>
        <begin position="723"/>
        <end position="765"/>
    </location>
</feature>
<dbReference type="GO" id="GO:0006511">
    <property type="term" value="P:ubiquitin-dependent protein catabolic process"/>
    <property type="evidence" value="ECO:0007669"/>
    <property type="project" value="TreeGrafter"/>
</dbReference>
<dbReference type="Proteomes" id="UP000654075">
    <property type="component" value="Unassembled WGS sequence"/>
</dbReference>
<reference evidence="10" key="1">
    <citation type="submission" date="2021-02" db="EMBL/GenBank/DDBJ databases">
        <authorList>
            <person name="Dougan E. K."/>
            <person name="Rhodes N."/>
            <person name="Thang M."/>
            <person name="Chan C."/>
        </authorList>
    </citation>
    <scope>NUCLEOTIDE SEQUENCE</scope>
</reference>
<dbReference type="EMBL" id="CAJNNV010010313">
    <property type="protein sequence ID" value="CAE8598488.1"/>
    <property type="molecule type" value="Genomic_DNA"/>
</dbReference>
<dbReference type="OrthoDB" id="442361at2759"/>
<feature type="compositionally biased region" description="Low complexity" evidence="7">
    <location>
        <begin position="440"/>
        <end position="449"/>
    </location>
</feature>
<dbReference type="InterPro" id="IPR050409">
    <property type="entry name" value="E3_ubiq-protein_ligase"/>
</dbReference>
<keyword evidence="5 6" id="KW-0833">Ubl conjugation pathway</keyword>
<dbReference type="OMA" id="ICLMEMA"/>
<evidence type="ECO:0000256" key="8">
    <source>
        <dbReference type="SAM" id="SignalP"/>
    </source>
</evidence>
<feature type="domain" description="HECT" evidence="9">
    <location>
        <begin position="458"/>
        <end position="900"/>
    </location>
</feature>
<evidence type="ECO:0000256" key="3">
    <source>
        <dbReference type="ARBA" id="ARBA00012485"/>
    </source>
</evidence>
<dbReference type="SMART" id="SM00119">
    <property type="entry name" value="HECTc"/>
    <property type="match status" value="1"/>
</dbReference>
<evidence type="ECO:0000256" key="7">
    <source>
        <dbReference type="SAM" id="MobiDB-lite"/>
    </source>
</evidence>
<evidence type="ECO:0000256" key="2">
    <source>
        <dbReference type="ARBA" id="ARBA00004906"/>
    </source>
</evidence>
<name>A0A813EHT0_POLGL</name>
<dbReference type="InterPro" id="IPR000569">
    <property type="entry name" value="HECT_dom"/>
</dbReference>
<dbReference type="Pfam" id="PF00632">
    <property type="entry name" value="HECT"/>
    <property type="match status" value="1"/>
</dbReference>
<dbReference type="GO" id="GO:0005737">
    <property type="term" value="C:cytoplasm"/>
    <property type="evidence" value="ECO:0007669"/>
    <property type="project" value="TreeGrafter"/>
</dbReference>
<evidence type="ECO:0000256" key="5">
    <source>
        <dbReference type="ARBA" id="ARBA00022786"/>
    </source>
</evidence>
<evidence type="ECO:0000256" key="1">
    <source>
        <dbReference type="ARBA" id="ARBA00000885"/>
    </source>
</evidence>